<dbReference type="RefSeq" id="WP_123739734.1">
    <property type="nucleotide sequence ID" value="NZ_RKHQ01000001.1"/>
</dbReference>
<evidence type="ECO:0000256" key="6">
    <source>
        <dbReference type="PIRSR" id="PIRSR000089-1"/>
    </source>
</evidence>
<comment type="function">
    <text evidence="5">The electron transfer flavoprotein serves as a specific electron acceptor for other dehydrogenases. It transfers the electrons to the main respiratory chain via ETF-ubiquinone oxidoreductase (ETF dehydrogenase).</text>
</comment>
<keyword evidence="3" id="KW-0813">Transport</keyword>
<dbReference type="InterPro" id="IPR014730">
    <property type="entry name" value="ETF_a/b_N"/>
</dbReference>
<comment type="similarity">
    <text evidence="1">Belongs to the ETF alpha-subunit/FixB family.</text>
</comment>
<evidence type="ECO:0000259" key="7">
    <source>
        <dbReference type="Pfam" id="PF00766"/>
    </source>
</evidence>
<comment type="subunit">
    <text evidence="2">Heterodimer of an alpha and a beta subunit.</text>
</comment>
<keyword evidence="10" id="KW-1185">Reference proteome</keyword>
<comment type="caution">
    <text evidence="9">The sequence shown here is derived from an EMBL/GenBank/DDBJ whole genome shotgun (WGS) entry which is preliminary data.</text>
</comment>
<dbReference type="GO" id="GO:0033539">
    <property type="term" value="P:fatty acid beta-oxidation using acyl-CoA dehydrogenase"/>
    <property type="evidence" value="ECO:0007669"/>
    <property type="project" value="TreeGrafter"/>
</dbReference>
<evidence type="ECO:0000313" key="10">
    <source>
        <dbReference type="Proteomes" id="UP000275356"/>
    </source>
</evidence>
<evidence type="ECO:0000256" key="5">
    <source>
        <dbReference type="ARBA" id="ARBA00025649"/>
    </source>
</evidence>
<evidence type="ECO:0000256" key="1">
    <source>
        <dbReference type="ARBA" id="ARBA00005817"/>
    </source>
</evidence>
<name>A0A3N2DD85_9MICO</name>
<keyword evidence="6" id="KW-0274">FAD</keyword>
<dbReference type="AlphaFoldDB" id="A0A3N2DD85"/>
<dbReference type="GO" id="GO:0050660">
    <property type="term" value="F:flavin adenine dinucleotide binding"/>
    <property type="evidence" value="ECO:0007669"/>
    <property type="project" value="InterPro"/>
</dbReference>
<evidence type="ECO:0000256" key="2">
    <source>
        <dbReference type="ARBA" id="ARBA00011355"/>
    </source>
</evidence>
<evidence type="ECO:0000256" key="3">
    <source>
        <dbReference type="ARBA" id="ARBA00022448"/>
    </source>
</evidence>
<evidence type="ECO:0000259" key="8">
    <source>
        <dbReference type="Pfam" id="PF01012"/>
    </source>
</evidence>
<evidence type="ECO:0000313" key="9">
    <source>
        <dbReference type="EMBL" id="ROR97733.1"/>
    </source>
</evidence>
<dbReference type="PANTHER" id="PTHR43153">
    <property type="entry name" value="ELECTRON TRANSFER FLAVOPROTEIN ALPHA"/>
    <property type="match status" value="1"/>
</dbReference>
<dbReference type="GO" id="GO:0009055">
    <property type="term" value="F:electron transfer activity"/>
    <property type="evidence" value="ECO:0007669"/>
    <property type="project" value="InterPro"/>
</dbReference>
<feature type="binding site" evidence="6">
    <location>
        <begin position="206"/>
        <end position="207"/>
    </location>
    <ligand>
        <name>FAD</name>
        <dbReference type="ChEBI" id="CHEBI:57692"/>
    </ligand>
</feature>
<dbReference type="Pfam" id="PF01012">
    <property type="entry name" value="ETF"/>
    <property type="match status" value="1"/>
</dbReference>
<proteinExistence type="inferred from homology"/>
<feature type="domain" description="Electron transfer flavoprotein alpha subunit C-terminal" evidence="7">
    <location>
        <begin position="169"/>
        <end position="249"/>
    </location>
</feature>
<feature type="binding site" evidence="6">
    <location>
        <position position="181"/>
    </location>
    <ligand>
        <name>FAD</name>
        <dbReference type="ChEBI" id="CHEBI:57692"/>
    </ligand>
</feature>
<dbReference type="Pfam" id="PF00766">
    <property type="entry name" value="ETF_alpha"/>
    <property type="match status" value="1"/>
</dbReference>
<protein>
    <submittedName>
        <fullName evidence="9">Electron transfer flavoprotein alpha subunit apoprotein</fullName>
    </submittedName>
</protein>
<sequence length="289" mass="28965">MATTWIITADTAVSSLLDTARSLGAPVTLVALTPEASAVDGVSTVVALDAGDAPVEALAPAVAETVTAGDGDVVLLPNRPAERVIAGALAARLGAPVLTGVREVGTVSVTRARFGGIALETVATSGPVVIVADGGAEAPVGEPVPATPTTSVYPARVTASSAASTTVANLASAKRIVAVGRGLKSEADLAMIRALAARLGAELACSRPLAEGLDWLPKDVYIGVSGQTVTPDLYLAIGISGQLQHMVGAQDARTIVVVNTDDKAPILAYADYAVVGDLYDVVPALTEAL</sequence>
<accession>A0A3N2DD85</accession>
<reference evidence="9 10" key="1">
    <citation type="submission" date="2018-11" db="EMBL/GenBank/DDBJ databases">
        <title>Sequencing the genomes of 1000 actinobacteria strains.</title>
        <authorList>
            <person name="Klenk H.-P."/>
        </authorList>
    </citation>
    <scope>NUCLEOTIDE SEQUENCE [LARGE SCALE GENOMIC DNA]</scope>
    <source>
        <strain evidence="9 10">DSM 13521</strain>
    </source>
</reference>
<dbReference type="FunFam" id="3.40.50.1220:FF:000004">
    <property type="entry name" value="Electron transfer flavoprotein"/>
    <property type="match status" value="1"/>
</dbReference>
<gene>
    <name evidence="9" type="ORF">EDD28_2339</name>
</gene>
<dbReference type="Gene3D" id="3.40.50.1220">
    <property type="entry name" value="TPP-binding domain"/>
    <property type="match status" value="1"/>
</dbReference>
<dbReference type="OrthoDB" id="9770286at2"/>
<feature type="domain" description="Electron transfer flavoprotein alpha/beta-subunit N-terminal" evidence="8">
    <location>
        <begin position="15"/>
        <end position="145"/>
    </location>
</feature>
<dbReference type="InterPro" id="IPR029035">
    <property type="entry name" value="DHS-like_NAD/FAD-binding_dom"/>
</dbReference>
<dbReference type="Gene3D" id="3.40.50.620">
    <property type="entry name" value="HUPs"/>
    <property type="match status" value="1"/>
</dbReference>
<dbReference type="PANTHER" id="PTHR43153:SF1">
    <property type="entry name" value="ELECTRON TRANSFER FLAVOPROTEIN SUBUNIT ALPHA, MITOCHONDRIAL"/>
    <property type="match status" value="1"/>
</dbReference>
<dbReference type="InterPro" id="IPR001308">
    <property type="entry name" value="ETF_a/FixB"/>
</dbReference>
<comment type="cofactor">
    <cofactor evidence="6">
        <name>FAD</name>
        <dbReference type="ChEBI" id="CHEBI:57692"/>
    </cofactor>
    <text evidence="6">Binds 1 FAD per dimer.</text>
</comment>
<dbReference type="EMBL" id="RKHQ01000001">
    <property type="protein sequence ID" value="ROR97733.1"/>
    <property type="molecule type" value="Genomic_DNA"/>
</dbReference>
<dbReference type="InterPro" id="IPR014729">
    <property type="entry name" value="Rossmann-like_a/b/a_fold"/>
</dbReference>
<dbReference type="InterPro" id="IPR014731">
    <property type="entry name" value="ETF_asu_C"/>
</dbReference>
<evidence type="ECO:0000256" key="4">
    <source>
        <dbReference type="ARBA" id="ARBA00022630"/>
    </source>
</evidence>
<keyword evidence="4" id="KW-0285">Flavoprotein</keyword>
<feature type="binding site" evidence="6">
    <location>
        <begin position="238"/>
        <end position="245"/>
    </location>
    <ligand>
        <name>FAD</name>
        <dbReference type="ChEBI" id="CHEBI:57692"/>
    </ligand>
</feature>
<dbReference type="SUPFAM" id="SSF52467">
    <property type="entry name" value="DHS-like NAD/FAD-binding domain"/>
    <property type="match status" value="1"/>
</dbReference>
<organism evidence="9 10">
    <name type="scientific">Salana multivorans</name>
    <dbReference type="NCBI Taxonomy" id="120377"/>
    <lineage>
        <taxon>Bacteria</taxon>
        <taxon>Bacillati</taxon>
        <taxon>Actinomycetota</taxon>
        <taxon>Actinomycetes</taxon>
        <taxon>Micrococcales</taxon>
        <taxon>Beutenbergiaceae</taxon>
        <taxon>Salana</taxon>
    </lineage>
</organism>
<dbReference type="SUPFAM" id="SSF52402">
    <property type="entry name" value="Adenine nucleotide alpha hydrolases-like"/>
    <property type="match status" value="1"/>
</dbReference>
<dbReference type="PIRSF" id="PIRSF000089">
    <property type="entry name" value="Electra_flavoP_a"/>
    <property type="match status" value="1"/>
</dbReference>
<feature type="binding site" evidence="6">
    <location>
        <position position="259"/>
    </location>
    <ligand>
        <name>FAD</name>
        <dbReference type="ChEBI" id="CHEBI:57692"/>
    </ligand>
</feature>
<dbReference type="Proteomes" id="UP000275356">
    <property type="component" value="Unassembled WGS sequence"/>
</dbReference>